<evidence type="ECO:0000256" key="1">
    <source>
        <dbReference type="SAM" id="Phobius"/>
    </source>
</evidence>
<feature type="transmembrane region" description="Helical" evidence="1">
    <location>
        <begin position="12"/>
        <end position="33"/>
    </location>
</feature>
<dbReference type="RefSeq" id="WP_167949673.1">
    <property type="nucleotide sequence ID" value="NZ_BAAAPQ010000026.1"/>
</dbReference>
<reference evidence="2 3" key="1">
    <citation type="submission" date="2020-03" db="EMBL/GenBank/DDBJ databases">
        <title>Sequencing the genomes of 1000 actinobacteria strains.</title>
        <authorList>
            <person name="Klenk H.-P."/>
        </authorList>
    </citation>
    <scope>NUCLEOTIDE SEQUENCE [LARGE SCALE GENOMIC DNA]</scope>
    <source>
        <strain evidence="2 3">DSM 18964</strain>
    </source>
</reference>
<dbReference type="EMBL" id="JAATJN010000001">
    <property type="protein sequence ID" value="NJC55682.1"/>
    <property type="molecule type" value="Genomic_DNA"/>
</dbReference>
<feature type="transmembrane region" description="Helical" evidence="1">
    <location>
        <begin position="39"/>
        <end position="58"/>
    </location>
</feature>
<organism evidence="2 3">
    <name type="scientific">Brevibacterium marinum</name>
    <dbReference type="NCBI Taxonomy" id="418643"/>
    <lineage>
        <taxon>Bacteria</taxon>
        <taxon>Bacillati</taxon>
        <taxon>Actinomycetota</taxon>
        <taxon>Actinomycetes</taxon>
        <taxon>Micrococcales</taxon>
        <taxon>Brevibacteriaceae</taxon>
        <taxon>Brevibacterium</taxon>
    </lineage>
</organism>
<keyword evidence="1" id="KW-1133">Transmembrane helix</keyword>
<gene>
    <name evidence="2" type="ORF">BKA07_000717</name>
</gene>
<name>A0A846S283_9MICO</name>
<dbReference type="AlphaFoldDB" id="A0A846S283"/>
<keyword evidence="1" id="KW-0812">Transmembrane</keyword>
<dbReference type="Proteomes" id="UP000576792">
    <property type="component" value="Unassembled WGS sequence"/>
</dbReference>
<keyword evidence="1" id="KW-0472">Membrane</keyword>
<evidence type="ECO:0000313" key="3">
    <source>
        <dbReference type="Proteomes" id="UP000576792"/>
    </source>
</evidence>
<keyword evidence="3" id="KW-1185">Reference proteome</keyword>
<protein>
    <submittedName>
        <fullName evidence="2">Small ligand-binding sensory domain FIST</fullName>
    </submittedName>
</protein>
<evidence type="ECO:0000313" key="2">
    <source>
        <dbReference type="EMBL" id="NJC55682.1"/>
    </source>
</evidence>
<accession>A0A846S283</accession>
<comment type="caution">
    <text evidence="2">The sequence shown here is derived from an EMBL/GenBank/DDBJ whole genome shotgun (WGS) entry which is preliminary data.</text>
</comment>
<sequence>MKESLLKDRGSMKEAAIVAIMFPCVHFGMHLLGRGSDAFSWWQALIAGPVVGFFYWMFLSGFRRFAAEDVTPR</sequence>
<proteinExistence type="predicted"/>